<dbReference type="EMBL" id="JAWHQM010000191">
    <property type="protein sequence ID" value="KAK5637640.1"/>
    <property type="molecule type" value="Genomic_DNA"/>
</dbReference>
<evidence type="ECO:0000313" key="3">
    <source>
        <dbReference type="Proteomes" id="UP001305414"/>
    </source>
</evidence>
<evidence type="ECO:0000313" key="2">
    <source>
        <dbReference type="EMBL" id="KAK5637640.1"/>
    </source>
</evidence>
<comment type="caution">
    <text evidence="2">The sequence shown here is derived from an EMBL/GenBank/DDBJ whole genome shotgun (WGS) entry which is preliminary data.</text>
</comment>
<proteinExistence type="predicted"/>
<keyword evidence="3" id="KW-1185">Reference proteome</keyword>
<evidence type="ECO:0008006" key="4">
    <source>
        <dbReference type="Google" id="ProtNLM"/>
    </source>
</evidence>
<dbReference type="AlphaFoldDB" id="A0AAN7Z588"/>
<dbReference type="Proteomes" id="UP001305414">
    <property type="component" value="Unassembled WGS sequence"/>
</dbReference>
<protein>
    <recommendedName>
        <fullName evidence="4">Ankyrin repeat protein</fullName>
    </recommendedName>
</protein>
<evidence type="ECO:0000313" key="1">
    <source>
        <dbReference type="EMBL" id="KAK5624989.1"/>
    </source>
</evidence>
<accession>A0AAN7Z588</accession>
<dbReference type="EMBL" id="JAWHQM010000002">
    <property type="protein sequence ID" value="KAK5624989.1"/>
    <property type="molecule type" value="Genomic_DNA"/>
</dbReference>
<sequence length="63" mass="6784">MATAAKGSHLDVVTFLLAQYPSVSLNEEIVRAAVNTGSTRIFAALLGRDSSIINMQLDRPVRP</sequence>
<organism evidence="2 3">
    <name type="scientific">Xylaria bambusicola</name>
    <dbReference type="NCBI Taxonomy" id="326684"/>
    <lineage>
        <taxon>Eukaryota</taxon>
        <taxon>Fungi</taxon>
        <taxon>Dikarya</taxon>
        <taxon>Ascomycota</taxon>
        <taxon>Pezizomycotina</taxon>
        <taxon>Sordariomycetes</taxon>
        <taxon>Xylariomycetidae</taxon>
        <taxon>Xylariales</taxon>
        <taxon>Xylariaceae</taxon>
        <taxon>Xylaria</taxon>
    </lineage>
</organism>
<name>A0AAN7Z588_9PEZI</name>
<gene>
    <name evidence="1" type="ORF">RRF57_000705</name>
    <name evidence="2" type="ORF">RRF57_013355</name>
</gene>
<reference evidence="2 3" key="1">
    <citation type="submission" date="2023-10" db="EMBL/GenBank/DDBJ databases">
        <title>Draft genome sequence of Xylaria bambusicola isolate GMP-LS, the root and basal stem rot pathogen of sugarcane in Indonesia.</title>
        <authorList>
            <person name="Selvaraj P."/>
            <person name="Muralishankar V."/>
            <person name="Muruganantham S."/>
            <person name="Sp S."/>
            <person name="Haryani S."/>
            <person name="Lau K.J.X."/>
            <person name="Naqvi N.I."/>
        </authorList>
    </citation>
    <scope>NUCLEOTIDE SEQUENCE [LARGE SCALE GENOMIC DNA]</scope>
    <source>
        <strain evidence="2">GMP-LS</strain>
    </source>
</reference>